<evidence type="ECO:0000313" key="2">
    <source>
        <dbReference type="Proteomes" id="UP000828390"/>
    </source>
</evidence>
<dbReference type="EMBL" id="JAIWYP010000011">
    <property type="protein sequence ID" value="KAH3738968.1"/>
    <property type="molecule type" value="Genomic_DNA"/>
</dbReference>
<dbReference type="AlphaFoldDB" id="A0A9D4HZV5"/>
<organism evidence="1 2">
    <name type="scientific">Dreissena polymorpha</name>
    <name type="common">Zebra mussel</name>
    <name type="synonym">Mytilus polymorpha</name>
    <dbReference type="NCBI Taxonomy" id="45954"/>
    <lineage>
        <taxon>Eukaryota</taxon>
        <taxon>Metazoa</taxon>
        <taxon>Spiralia</taxon>
        <taxon>Lophotrochozoa</taxon>
        <taxon>Mollusca</taxon>
        <taxon>Bivalvia</taxon>
        <taxon>Autobranchia</taxon>
        <taxon>Heteroconchia</taxon>
        <taxon>Euheterodonta</taxon>
        <taxon>Imparidentia</taxon>
        <taxon>Neoheterodontei</taxon>
        <taxon>Myida</taxon>
        <taxon>Dreissenoidea</taxon>
        <taxon>Dreissenidae</taxon>
        <taxon>Dreissena</taxon>
    </lineage>
</organism>
<sequence length="58" mass="6948">MRRRRSWCSHQLEQGEARRSDHFKYFRSGPNKNGNGDCQTDHIVDKQLHHLPYQLQAL</sequence>
<comment type="caution">
    <text evidence="1">The sequence shown here is derived from an EMBL/GenBank/DDBJ whole genome shotgun (WGS) entry which is preliminary data.</text>
</comment>
<keyword evidence="2" id="KW-1185">Reference proteome</keyword>
<proteinExistence type="predicted"/>
<evidence type="ECO:0000313" key="1">
    <source>
        <dbReference type="EMBL" id="KAH3738968.1"/>
    </source>
</evidence>
<name>A0A9D4HZV5_DREPO</name>
<protein>
    <submittedName>
        <fullName evidence="1">Uncharacterized protein</fullName>
    </submittedName>
</protein>
<reference evidence="1" key="1">
    <citation type="journal article" date="2019" name="bioRxiv">
        <title>The Genome of the Zebra Mussel, Dreissena polymorpha: A Resource for Invasive Species Research.</title>
        <authorList>
            <person name="McCartney M.A."/>
            <person name="Auch B."/>
            <person name="Kono T."/>
            <person name="Mallez S."/>
            <person name="Zhang Y."/>
            <person name="Obille A."/>
            <person name="Becker A."/>
            <person name="Abrahante J.E."/>
            <person name="Garbe J."/>
            <person name="Badalamenti J.P."/>
            <person name="Herman A."/>
            <person name="Mangelson H."/>
            <person name="Liachko I."/>
            <person name="Sullivan S."/>
            <person name="Sone E.D."/>
            <person name="Koren S."/>
            <person name="Silverstein K.A.T."/>
            <person name="Beckman K.B."/>
            <person name="Gohl D.M."/>
        </authorList>
    </citation>
    <scope>NUCLEOTIDE SEQUENCE</scope>
    <source>
        <strain evidence="1">Duluth1</strain>
        <tissue evidence="1">Whole animal</tissue>
    </source>
</reference>
<dbReference type="Proteomes" id="UP000828390">
    <property type="component" value="Unassembled WGS sequence"/>
</dbReference>
<reference evidence="1" key="2">
    <citation type="submission" date="2020-11" db="EMBL/GenBank/DDBJ databases">
        <authorList>
            <person name="McCartney M.A."/>
            <person name="Auch B."/>
            <person name="Kono T."/>
            <person name="Mallez S."/>
            <person name="Becker A."/>
            <person name="Gohl D.M."/>
            <person name="Silverstein K.A.T."/>
            <person name="Koren S."/>
            <person name="Bechman K.B."/>
            <person name="Herman A."/>
            <person name="Abrahante J.E."/>
            <person name="Garbe J."/>
        </authorList>
    </citation>
    <scope>NUCLEOTIDE SEQUENCE</scope>
    <source>
        <strain evidence="1">Duluth1</strain>
        <tissue evidence="1">Whole animal</tissue>
    </source>
</reference>
<gene>
    <name evidence="1" type="ORF">DPMN_045612</name>
</gene>
<accession>A0A9D4HZV5</accession>